<evidence type="ECO:0000256" key="3">
    <source>
        <dbReference type="ARBA" id="ARBA00022776"/>
    </source>
</evidence>
<dbReference type="GO" id="GO:0034399">
    <property type="term" value="C:nuclear periphery"/>
    <property type="evidence" value="ECO:0007669"/>
    <property type="project" value="TreeGrafter"/>
</dbReference>
<keyword evidence="5" id="KW-0131">Cell cycle</keyword>
<proteinExistence type="predicted"/>
<keyword evidence="4" id="KW-0833">Ubl conjugation pathway</keyword>
<gene>
    <name evidence="8" type="ORF">FIBRA_04046</name>
</gene>
<dbReference type="STRING" id="599839.J4G6R9"/>
<evidence type="ECO:0000256" key="5">
    <source>
        <dbReference type="ARBA" id="ARBA00023306"/>
    </source>
</evidence>
<accession>J4G6R9</accession>
<dbReference type="GeneID" id="24096884"/>
<dbReference type="InterPro" id="IPR024789">
    <property type="entry name" value="APC4"/>
</dbReference>
<dbReference type="SUPFAM" id="SSF69322">
    <property type="entry name" value="Tricorn protease domain 2"/>
    <property type="match status" value="1"/>
</dbReference>
<dbReference type="InterPro" id="IPR024977">
    <property type="entry name" value="Apc4-like_WD40_dom"/>
</dbReference>
<name>J4G6R9_9APHY</name>
<dbReference type="FunCoup" id="J4G6R9">
    <property type="interactions" value="314"/>
</dbReference>
<dbReference type="InParanoid" id="J4G6R9"/>
<evidence type="ECO:0000259" key="6">
    <source>
        <dbReference type="Pfam" id="PF12894"/>
    </source>
</evidence>
<feature type="domain" description="Anaphase-promoting complex subunit 4 long" evidence="7">
    <location>
        <begin position="301"/>
        <end position="500"/>
    </location>
</feature>
<evidence type="ECO:0000313" key="9">
    <source>
        <dbReference type="Proteomes" id="UP000006352"/>
    </source>
</evidence>
<dbReference type="GO" id="GO:0070979">
    <property type="term" value="P:protein K11-linked ubiquitination"/>
    <property type="evidence" value="ECO:0007669"/>
    <property type="project" value="TreeGrafter"/>
</dbReference>
<dbReference type="GO" id="GO:0005680">
    <property type="term" value="C:anaphase-promoting complex"/>
    <property type="evidence" value="ECO:0007669"/>
    <property type="project" value="InterPro"/>
</dbReference>
<keyword evidence="3" id="KW-0498">Mitosis</keyword>
<reference evidence="8 9" key="1">
    <citation type="journal article" date="2012" name="Appl. Environ. Microbiol.">
        <title>Short-read sequencing for genomic analysis of the brown rot fungus Fibroporia radiculosa.</title>
        <authorList>
            <person name="Tang J.D."/>
            <person name="Perkins A.D."/>
            <person name="Sonstegard T.S."/>
            <person name="Schroeder S.G."/>
            <person name="Burgess S.C."/>
            <person name="Diehl S.V."/>
        </authorList>
    </citation>
    <scope>NUCLEOTIDE SEQUENCE [LARGE SCALE GENOMIC DNA]</scope>
    <source>
        <strain evidence="8 9">TFFH 294</strain>
    </source>
</reference>
<dbReference type="PANTHER" id="PTHR13260">
    <property type="entry name" value="ANAPHASE PROMOTING COMPLEX SUBUNIT 4 APC4"/>
    <property type="match status" value="1"/>
</dbReference>
<dbReference type="GO" id="GO:0031145">
    <property type="term" value="P:anaphase-promoting complex-dependent catabolic process"/>
    <property type="evidence" value="ECO:0007669"/>
    <property type="project" value="InterPro"/>
</dbReference>
<keyword evidence="2" id="KW-0132">Cell division</keyword>
<evidence type="ECO:0000256" key="1">
    <source>
        <dbReference type="ARBA" id="ARBA00016067"/>
    </source>
</evidence>
<dbReference type="Proteomes" id="UP000006352">
    <property type="component" value="Unassembled WGS sequence"/>
</dbReference>
<dbReference type="HOGENOM" id="CLU_016615_0_0_1"/>
<dbReference type="PANTHER" id="PTHR13260:SF0">
    <property type="entry name" value="ANAPHASE-PROMOTING COMPLEX SUBUNIT 4"/>
    <property type="match status" value="1"/>
</dbReference>
<evidence type="ECO:0000313" key="8">
    <source>
        <dbReference type="EMBL" id="CCM01973.1"/>
    </source>
</evidence>
<dbReference type="Pfam" id="PF12894">
    <property type="entry name" value="ANAPC4_WD40"/>
    <property type="match status" value="1"/>
</dbReference>
<evidence type="ECO:0000259" key="7">
    <source>
        <dbReference type="Pfam" id="PF12896"/>
    </source>
</evidence>
<dbReference type="GO" id="GO:0051301">
    <property type="term" value="P:cell division"/>
    <property type="evidence" value="ECO:0007669"/>
    <property type="project" value="UniProtKB-KW"/>
</dbReference>
<dbReference type="InterPro" id="IPR024790">
    <property type="entry name" value="APC4_long_dom"/>
</dbReference>
<sequence length="849" mass="93403">MSSNPFIPLATIQLPSPARLLPSSWCPDKDLLVVITQLGGKDRLSLWKMQGSKKWEVGFDSDITTATDEIVGIAWSPDGQSIAAAHNPPRITIHSIQDGHEERSLPVSRTFMSGQKGAAPLVDVWWAAQVKKPVNSIIPDIFRRGDNITGSAHSMLKSLPLLDSLHDESAPLTAADLFAFQGKQTRPAISSLPPLISSWPTLPSDLLSASIQPPKLGGNRMRPGEDLDEADDANVDSLLITSDNSGYIYCYLDGTYSLGAIRVGGGSFMTSFYKDRELLFAHSRYFRPPNAPLTSLRAFEIHLPYLQRHTVRDVARVSSSVRELVWYLMRVIRDMRASWFASETHSGARELGPRWVQEFEARQKDEFGQEEPNAILDMTVLLTTGRSSEALGDYLGSGVQVSERGIQKWETTMVDALTKLRDLSEKNIASACQRLHILLEEVFGWSLLPQYHACAIDPPEVEACMQMAGRAIVLAGWLAATSREELGRFKEFISWLKYEVVCASTPLDAQRPPPKHDILEVNDYLASGLVVSPIDKWFTGPIPKFSVQDLGVPATRQDLNAAMERARDALKDPQRVAWLSVSPTATRILGLINDRPELAARCQRIFVEAAGAATRSSQVLSAGSLMQLQDTTLLHAVASKPSPLIRERTKADDGQPGFFLQHLLIQTPQEEDRSRLCIARMHHGPQTGTKSLEISVAVMECSLADEEGGGGTIPFRLLDAQFFDDAVLMVVYRTEEEGGASIASVGYADLMYTRVELEKYVSDFARESLMAEVMGQLRDGRLSAVPARVIRTRPLAGCREGGVSLAVNGRVGRRVACVLDGAGVGLELLDIEGEEEEEEEEEEMTTAEG</sequence>
<dbReference type="Pfam" id="PF12896">
    <property type="entry name" value="ANAPC4"/>
    <property type="match status" value="1"/>
</dbReference>
<evidence type="ECO:0000256" key="2">
    <source>
        <dbReference type="ARBA" id="ARBA00022618"/>
    </source>
</evidence>
<dbReference type="EMBL" id="HE797057">
    <property type="protein sequence ID" value="CCM01973.1"/>
    <property type="molecule type" value="Genomic_DNA"/>
</dbReference>
<protein>
    <recommendedName>
        <fullName evidence="1">Anaphase-promoting complex subunit 4</fullName>
    </recommendedName>
</protein>
<dbReference type="AlphaFoldDB" id="J4G6R9"/>
<evidence type="ECO:0000256" key="4">
    <source>
        <dbReference type="ARBA" id="ARBA00022786"/>
    </source>
</evidence>
<dbReference type="OrthoDB" id="10259843at2759"/>
<feature type="domain" description="Anaphase-promoting complex subunit 4-like WD40" evidence="6">
    <location>
        <begin position="24"/>
        <end position="110"/>
    </location>
</feature>
<dbReference type="RefSeq" id="XP_012181256.1">
    <property type="nucleotide sequence ID" value="XM_012325866.1"/>
</dbReference>
<organism evidence="8 9">
    <name type="scientific">Fibroporia radiculosa</name>
    <dbReference type="NCBI Taxonomy" id="599839"/>
    <lineage>
        <taxon>Eukaryota</taxon>
        <taxon>Fungi</taxon>
        <taxon>Dikarya</taxon>
        <taxon>Basidiomycota</taxon>
        <taxon>Agaricomycotina</taxon>
        <taxon>Agaricomycetes</taxon>
        <taxon>Polyporales</taxon>
        <taxon>Fibroporiaceae</taxon>
        <taxon>Fibroporia</taxon>
    </lineage>
</organism>
<keyword evidence="9" id="KW-1185">Reference proteome</keyword>